<protein>
    <submittedName>
        <fullName evidence="3">LacI family DNA-binding transcriptional regulator</fullName>
    </submittedName>
</protein>
<dbReference type="Proteomes" id="UP001597097">
    <property type="component" value="Unassembled WGS sequence"/>
</dbReference>
<gene>
    <name evidence="3" type="ORF">ACFSJ0_50075</name>
</gene>
<keyword evidence="3" id="KW-0238">DNA-binding</keyword>
<dbReference type="PANTHER" id="PTHR30146">
    <property type="entry name" value="LACI-RELATED TRANSCRIPTIONAL REPRESSOR"/>
    <property type="match status" value="1"/>
</dbReference>
<proteinExistence type="predicted"/>
<sequence length="343" mass="37125">MAAFTSKDVARVAGVSQSTVSYVMTGKRPISERTRRRVLDAMEQLTYEPHAGARALAGRRTRVVGLVVRFGIGGDTFGLLPFIETITSSARAHDHDVLLVTADEGSAGLRRLAGRALCDAIIMMDIEEQDERVPVAAGLSVPVVLIGVPADPAGLHCVDLDFEAAARMAVDELAGAGHDEIVVMGYPASSMERGLNFVGRVLRSARRQARVRGLPLTVIEPVERGQEAAAVDQLLARWTNKHQRLGVLVPHSDAIVPLLNALRKRDVVPGRDISLIGLSTDREAEQSDPPYTNVSGEPRDVSRRAMETLFWLLDPSSGVERPAIDLVAPRLTRRTTVMPTPSN</sequence>
<dbReference type="Pfam" id="PF13377">
    <property type="entry name" value="Peripla_BP_3"/>
    <property type="match status" value="1"/>
</dbReference>
<accession>A0ABW4GRB3</accession>
<dbReference type="InterPro" id="IPR046335">
    <property type="entry name" value="LacI/GalR-like_sensor"/>
</dbReference>
<organism evidence="3 4">
    <name type="scientific">Nonomuraea guangzhouensis</name>
    <dbReference type="NCBI Taxonomy" id="1291555"/>
    <lineage>
        <taxon>Bacteria</taxon>
        <taxon>Bacillati</taxon>
        <taxon>Actinomycetota</taxon>
        <taxon>Actinomycetes</taxon>
        <taxon>Streptosporangiales</taxon>
        <taxon>Streptosporangiaceae</taxon>
        <taxon>Nonomuraea</taxon>
    </lineage>
</organism>
<evidence type="ECO:0000313" key="3">
    <source>
        <dbReference type="EMBL" id="MFD1545267.1"/>
    </source>
</evidence>
<dbReference type="RefSeq" id="WP_219532147.1">
    <property type="nucleotide sequence ID" value="NZ_JAHKRM010000013.1"/>
</dbReference>
<feature type="region of interest" description="Disordered" evidence="1">
    <location>
        <begin position="280"/>
        <end position="299"/>
    </location>
</feature>
<dbReference type="GO" id="GO:0003677">
    <property type="term" value="F:DNA binding"/>
    <property type="evidence" value="ECO:0007669"/>
    <property type="project" value="UniProtKB-KW"/>
</dbReference>
<comment type="caution">
    <text evidence="3">The sequence shown here is derived from an EMBL/GenBank/DDBJ whole genome shotgun (WGS) entry which is preliminary data.</text>
</comment>
<dbReference type="CDD" id="cd01392">
    <property type="entry name" value="HTH_LacI"/>
    <property type="match status" value="1"/>
</dbReference>
<keyword evidence="4" id="KW-1185">Reference proteome</keyword>
<dbReference type="InterPro" id="IPR000843">
    <property type="entry name" value="HTH_LacI"/>
</dbReference>
<dbReference type="PROSITE" id="PS50932">
    <property type="entry name" value="HTH_LACI_2"/>
    <property type="match status" value="1"/>
</dbReference>
<dbReference type="SMART" id="SM00354">
    <property type="entry name" value="HTH_LACI"/>
    <property type="match status" value="1"/>
</dbReference>
<reference evidence="4" key="1">
    <citation type="journal article" date="2019" name="Int. J. Syst. Evol. Microbiol.">
        <title>The Global Catalogue of Microorganisms (GCM) 10K type strain sequencing project: providing services to taxonomists for standard genome sequencing and annotation.</title>
        <authorList>
            <consortium name="The Broad Institute Genomics Platform"/>
            <consortium name="The Broad Institute Genome Sequencing Center for Infectious Disease"/>
            <person name="Wu L."/>
            <person name="Ma J."/>
        </authorList>
    </citation>
    <scope>NUCLEOTIDE SEQUENCE [LARGE SCALE GENOMIC DNA]</scope>
    <source>
        <strain evidence="4">CGMCC 1.15399</strain>
    </source>
</reference>
<dbReference type="PANTHER" id="PTHR30146:SF153">
    <property type="entry name" value="LACTOSE OPERON REPRESSOR"/>
    <property type="match status" value="1"/>
</dbReference>
<evidence type="ECO:0000256" key="1">
    <source>
        <dbReference type="SAM" id="MobiDB-lite"/>
    </source>
</evidence>
<dbReference type="Pfam" id="PF00356">
    <property type="entry name" value="LacI"/>
    <property type="match status" value="1"/>
</dbReference>
<evidence type="ECO:0000259" key="2">
    <source>
        <dbReference type="PROSITE" id="PS50932"/>
    </source>
</evidence>
<feature type="domain" description="HTH lacI-type" evidence="2">
    <location>
        <begin position="4"/>
        <end position="58"/>
    </location>
</feature>
<name>A0ABW4GRB3_9ACTN</name>
<dbReference type="EMBL" id="JBHUCM010000047">
    <property type="protein sequence ID" value="MFD1545267.1"/>
    <property type="molecule type" value="Genomic_DNA"/>
</dbReference>
<evidence type="ECO:0000313" key="4">
    <source>
        <dbReference type="Proteomes" id="UP001597097"/>
    </source>
</evidence>